<protein>
    <submittedName>
        <fullName evidence="4">Hsp20/alpha crystallin family protein</fullName>
    </submittedName>
</protein>
<dbReference type="SUPFAM" id="SSF49764">
    <property type="entry name" value="HSP20-like chaperones"/>
    <property type="match status" value="1"/>
</dbReference>
<dbReference type="Pfam" id="PF00011">
    <property type="entry name" value="HSP20"/>
    <property type="match status" value="1"/>
</dbReference>
<sequence>MTENNKDRPMGRSPVPVNPFMKVINDFFENSPVKGLIESLDELAISAPFSGGFPVELKETNSNYIIQAKLPGIKKEQIEIEVLQQFVTITVTHHETITTENNKKETIHRRDTMKKMTRTVPLTKAIDTNNVKAAYENGLLTVSIKKIKGNIVDIT</sequence>
<evidence type="ECO:0000256" key="1">
    <source>
        <dbReference type="PROSITE-ProRule" id="PRU00285"/>
    </source>
</evidence>
<dbReference type="Gene3D" id="2.60.40.790">
    <property type="match status" value="1"/>
</dbReference>
<evidence type="ECO:0000256" key="2">
    <source>
        <dbReference type="RuleBase" id="RU003616"/>
    </source>
</evidence>
<gene>
    <name evidence="4" type="ORF">ACFSCZ_10635</name>
</gene>
<comment type="similarity">
    <text evidence="1 2">Belongs to the small heat shock protein (HSP20) family.</text>
</comment>
<evidence type="ECO:0000313" key="5">
    <source>
        <dbReference type="Proteomes" id="UP001597301"/>
    </source>
</evidence>
<keyword evidence="5" id="KW-1185">Reference proteome</keyword>
<feature type="domain" description="SHSP" evidence="3">
    <location>
        <begin position="46"/>
        <end position="155"/>
    </location>
</feature>
<dbReference type="InterPro" id="IPR002068">
    <property type="entry name" value="A-crystallin/Hsp20_dom"/>
</dbReference>
<dbReference type="InterPro" id="IPR031107">
    <property type="entry name" value="Small_HSP"/>
</dbReference>
<accession>A0ABW4KG47</accession>
<comment type="caution">
    <text evidence="4">The sequence shown here is derived from an EMBL/GenBank/DDBJ whole genome shotgun (WGS) entry which is preliminary data.</text>
</comment>
<evidence type="ECO:0000313" key="4">
    <source>
        <dbReference type="EMBL" id="MFD1707189.1"/>
    </source>
</evidence>
<name>A0ABW4KG47_9BACI</name>
<evidence type="ECO:0000259" key="3">
    <source>
        <dbReference type="PROSITE" id="PS01031"/>
    </source>
</evidence>
<organism evidence="4 5">
    <name type="scientific">Siminovitchia sediminis</name>
    <dbReference type="NCBI Taxonomy" id="1274353"/>
    <lineage>
        <taxon>Bacteria</taxon>
        <taxon>Bacillati</taxon>
        <taxon>Bacillota</taxon>
        <taxon>Bacilli</taxon>
        <taxon>Bacillales</taxon>
        <taxon>Bacillaceae</taxon>
        <taxon>Siminovitchia</taxon>
    </lineage>
</organism>
<dbReference type="PANTHER" id="PTHR11527">
    <property type="entry name" value="HEAT-SHOCK PROTEIN 20 FAMILY MEMBER"/>
    <property type="match status" value="1"/>
</dbReference>
<reference evidence="5" key="1">
    <citation type="journal article" date="2019" name="Int. J. Syst. Evol. Microbiol.">
        <title>The Global Catalogue of Microorganisms (GCM) 10K type strain sequencing project: providing services to taxonomists for standard genome sequencing and annotation.</title>
        <authorList>
            <consortium name="The Broad Institute Genomics Platform"/>
            <consortium name="The Broad Institute Genome Sequencing Center for Infectious Disease"/>
            <person name="Wu L."/>
            <person name="Ma J."/>
        </authorList>
    </citation>
    <scope>NUCLEOTIDE SEQUENCE [LARGE SCALE GENOMIC DNA]</scope>
    <source>
        <strain evidence="5">CGMCC 1.12295</strain>
    </source>
</reference>
<dbReference type="InterPro" id="IPR008978">
    <property type="entry name" value="HSP20-like_chaperone"/>
</dbReference>
<dbReference type="Proteomes" id="UP001597301">
    <property type="component" value="Unassembled WGS sequence"/>
</dbReference>
<dbReference type="EMBL" id="JBHUEO010000028">
    <property type="protein sequence ID" value="MFD1707189.1"/>
    <property type="molecule type" value="Genomic_DNA"/>
</dbReference>
<proteinExistence type="inferred from homology"/>
<dbReference type="RefSeq" id="WP_380773937.1">
    <property type="nucleotide sequence ID" value="NZ_JBHUEO010000028.1"/>
</dbReference>
<dbReference type="CDD" id="cd06464">
    <property type="entry name" value="ACD_sHsps-like"/>
    <property type="match status" value="1"/>
</dbReference>
<dbReference type="PROSITE" id="PS01031">
    <property type="entry name" value="SHSP"/>
    <property type="match status" value="1"/>
</dbReference>